<dbReference type="GO" id="GO:0042597">
    <property type="term" value="C:periplasmic space"/>
    <property type="evidence" value="ECO:0007669"/>
    <property type="project" value="UniProtKB-SubCell"/>
</dbReference>
<evidence type="ECO:0000256" key="1">
    <source>
        <dbReference type="ARBA" id="ARBA00004418"/>
    </source>
</evidence>
<dbReference type="InterPro" id="IPR004852">
    <property type="entry name" value="Di-haem_cyt_c_peroxidsae"/>
</dbReference>
<feature type="binding site" description="axial binding residue" evidence="12">
    <location>
        <position position="215"/>
    </location>
    <ligand>
        <name>heme c</name>
        <dbReference type="ChEBI" id="CHEBI:61717"/>
        <label>2</label>
    </ligand>
    <ligandPart>
        <name>Fe</name>
        <dbReference type="ChEBI" id="CHEBI:18248"/>
    </ligandPart>
</feature>
<dbReference type="PANTHER" id="PTHR30600:SF7">
    <property type="entry name" value="CYTOCHROME C PEROXIDASE-RELATED"/>
    <property type="match status" value="1"/>
</dbReference>
<dbReference type="PIRSF" id="PIRSF000294">
    <property type="entry name" value="Cytochrome-c_peroxidase"/>
    <property type="match status" value="1"/>
</dbReference>
<comment type="PTM">
    <text evidence="11">Binds 2 heme groups per subunit.</text>
</comment>
<dbReference type="InterPro" id="IPR051395">
    <property type="entry name" value="Cytochrome_c_Peroxidase/MauG"/>
</dbReference>
<organism evidence="15">
    <name type="scientific">Candidatus Nitrotoga fabula</name>
    <dbReference type="NCBI Taxonomy" id="2182327"/>
    <lineage>
        <taxon>Bacteria</taxon>
        <taxon>Pseudomonadati</taxon>
        <taxon>Pseudomonadota</taxon>
        <taxon>Betaproteobacteria</taxon>
        <taxon>Nitrosomonadales</taxon>
        <taxon>Gallionellaceae</taxon>
        <taxon>Candidatus Nitrotoga</taxon>
    </lineage>
</organism>
<comment type="cofactor">
    <cofactor evidence="11">
        <name>heme</name>
        <dbReference type="ChEBI" id="CHEBI:30413"/>
    </cofactor>
    <text evidence="11">Binds 2 heme groups.</text>
</comment>
<dbReference type="EMBL" id="LS423452">
    <property type="protein sequence ID" value="SPS06313.1"/>
    <property type="molecule type" value="Genomic_DNA"/>
</dbReference>
<keyword evidence="9 15" id="KW-0560">Oxidoreductase</keyword>
<feature type="binding site" description="axial binding residue" evidence="12">
    <location>
        <position position="69"/>
    </location>
    <ligand>
        <name>heme c</name>
        <dbReference type="ChEBI" id="CHEBI:61717"/>
        <label>1</label>
    </ligand>
    <ligandPart>
        <name>Fe</name>
        <dbReference type="ChEBI" id="CHEBI:18248"/>
    </ligandPart>
</feature>
<feature type="binding site" description="covalent" evidence="11">
    <location>
        <position position="65"/>
    </location>
    <ligand>
        <name>heme c</name>
        <dbReference type="ChEBI" id="CHEBI:61717"/>
        <label>1</label>
    </ligand>
</feature>
<dbReference type="Pfam" id="PF03150">
    <property type="entry name" value="CCP_MauG"/>
    <property type="match status" value="1"/>
</dbReference>
<dbReference type="GO" id="GO:0004130">
    <property type="term" value="F:cytochrome-c peroxidase activity"/>
    <property type="evidence" value="ECO:0007669"/>
    <property type="project" value="UniProtKB-EC"/>
</dbReference>
<feature type="domain" description="Cytochrome c" evidence="14">
    <location>
        <begin position="197"/>
        <end position="324"/>
    </location>
</feature>
<dbReference type="InterPro" id="IPR026259">
    <property type="entry name" value="MauG/Cytc_peroxidase"/>
</dbReference>
<evidence type="ECO:0000259" key="14">
    <source>
        <dbReference type="PROSITE" id="PS51007"/>
    </source>
</evidence>
<keyword evidence="8" id="KW-0249">Electron transport</keyword>
<dbReference type="FunFam" id="1.10.760.10:FF:000004">
    <property type="entry name" value="Cytochrome c peroxidase"/>
    <property type="match status" value="1"/>
</dbReference>
<dbReference type="GO" id="GO:0009055">
    <property type="term" value="F:electron transfer activity"/>
    <property type="evidence" value="ECO:0007669"/>
    <property type="project" value="InterPro"/>
</dbReference>
<keyword evidence="5 12" id="KW-0479">Metal-binding</keyword>
<evidence type="ECO:0000256" key="5">
    <source>
        <dbReference type="ARBA" id="ARBA00022723"/>
    </source>
</evidence>
<evidence type="ECO:0000256" key="9">
    <source>
        <dbReference type="ARBA" id="ARBA00023002"/>
    </source>
</evidence>
<proteinExistence type="predicted"/>
<dbReference type="PANTHER" id="PTHR30600">
    <property type="entry name" value="CYTOCHROME C PEROXIDASE-RELATED"/>
    <property type="match status" value="1"/>
</dbReference>
<evidence type="ECO:0000256" key="12">
    <source>
        <dbReference type="PIRSR" id="PIRSR000294-2"/>
    </source>
</evidence>
<feature type="chain" id="PRO_5016111239" evidence="13">
    <location>
        <begin position="25"/>
        <end position="347"/>
    </location>
</feature>
<dbReference type="EC" id="1.11.1.5" evidence="15"/>
<evidence type="ECO:0000256" key="11">
    <source>
        <dbReference type="PIRSR" id="PIRSR000294-1"/>
    </source>
</evidence>
<dbReference type="AlphaFoldDB" id="A0A2X0QVS1"/>
<dbReference type="Gene3D" id="1.10.760.10">
    <property type="entry name" value="Cytochrome c-like domain"/>
    <property type="match status" value="2"/>
</dbReference>
<keyword evidence="7" id="KW-0574">Periplasm</keyword>
<name>A0A2X0QVS1_9PROT</name>
<feature type="binding site" description="covalent" evidence="11">
    <location>
        <position position="68"/>
    </location>
    <ligand>
        <name>heme c</name>
        <dbReference type="ChEBI" id="CHEBI:61717"/>
        <label>1</label>
    </ligand>
</feature>
<evidence type="ECO:0000256" key="13">
    <source>
        <dbReference type="SAM" id="SignalP"/>
    </source>
</evidence>
<evidence type="ECO:0000256" key="2">
    <source>
        <dbReference type="ARBA" id="ARBA00022448"/>
    </source>
</evidence>
<dbReference type="InterPro" id="IPR036909">
    <property type="entry name" value="Cyt_c-like_dom_sf"/>
</dbReference>
<keyword evidence="6 13" id="KW-0732">Signal</keyword>
<dbReference type="GO" id="GO:0020037">
    <property type="term" value="F:heme binding"/>
    <property type="evidence" value="ECO:0007669"/>
    <property type="project" value="InterPro"/>
</dbReference>
<dbReference type="GO" id="GO:0046872">
    <property type="term" value="F:metal ion binding"/>
    <property type="evidence" value="ECO:0007669"/>
    <property type="project" value="UniProtKB-KW"/>
</dbReference>
<feature type="binding site" description="covalent" evidence="11">
    <location>
        <position position="214"/>
    </location>
    <ligand>
        <name>heme c</name>
        <dbReference type="ChEBI" id="CHEBI:61717"/>
        <label>2</label>
    </ligand>
</feature>
<evidence type="ECO:0000256" key="3">
    <source>
        <dbReference type="ARBA" id="ARBA00022559"/>
    </source>
</evidence>
<comment type="subcellular location">
    <subcellularLocation>
        <location evidence="1">Periplasm</location>
    </subcellularLocation>
</comment>
<keyword evidence="10 12" id="KW-0408">Iron</keyword>
<evidence type="ECO:0000256" key="8">
    <source>
        <dbReference type="ARBA" id="ARBA00022982"/>
    </source>
</evidence>
<evidence type="ECO:0000256" key="10">
    <source>
        <dbReference type="ARBA" id="ARBA00023004"/>
    </source>
</evidence>
<keyword evidence="4 11" id="KW-0349">Heme</keyword>
<evidence type="ECO:0000256" key="4">
    <source>
        <dbReference type="ARBA" id="ARBA00022617"/>
    </source>
</evidence>
<evidence type="ECO:0000313" key="15">
    <source>
        <dbReference type="EMBL" id="SPS06313.1"/>
    </source>
</evidence>
<accession>A0A2X0QVS1</accession>
<gene>
    <name evidence="15" type="primary">ccpA</name>
    <name evidence="15" type="ORF">NITFAB_1903</name>
</gene>
<dbReference type="InterPro" id="IPR009056">
    <property type="entry name" value="Cyt_c-like_dom"/>
</dbReference>
<evidence type="ECO:0000256" key="7">
    <source>
        <dbReference type="ARBA" id="ARBA00022764"/>
    </source>
</evidence>
<feature type="signal peptide" evidence="13">
    <location>
        <begin position="1"/>
        <end position="24"/>
    </location>
</feature>
<protein>
    <submittedName>
        <fullName evidence="15">Cytochrome c551 peroxidase</fullName>
        <ecNumber evidence="15">1.11.1.5</ecNumber>
    </submittedName>
</protein>
<dbReference type="SUPFAM" id="SSF46626">
    <property type="entry name" value="Cytochrome c"/>
    <property type="match status" value="2"/>
</dbReference>
<feature type="domain" description="Cytochrome c" evidence="14">
    <location>
        <begin position="43"/>
        <end position="152"/>
    </location>
</feature>
<feature type="binding site" description="covalent" evidence="11">
    <location>
        <position position="211"/>
    </location>
    <ligand>
        <name>heme c</name>
        <dbReference type="ChEBI" id="CHEBI:61717"/>
        <label>2</label>
    </ligand>
</feature>
<keyword evidence="2" id="KW-0813">Transport</keyword>
<dbReference type="Pfam" id="PF21419">
    <property type="entry name" value="RoxA-like_Cyt-c"/>
    <property type="match status" value="1"/>
</dbReference>
<dbReference type="PROSITE" id="PS51007">
    <property type="entry name" value="CYTC"/>
    <property type="match status" value="2"/>
</dbReference>
<evidence type="ECO:0000256" key="6">
    <source>
        <dbReference type="ARBA" id="ARBA00022729"/>
    </source>
</evidence>
<sequence length="347" mass="38049">MRYPLIFTRAIIVTFLSLGQCAHAFEPLPDKAPAPADNPQSEAKIALGKQLFFDPRLSLNGTLSCNSCHNVMTGGTDDRPVSIGEAGQKGGRNAPTVWNSAFHSVQFWDGRAATLKDQAKGPILNPVEMAMPSAEFTVARIKSIPGYVEQFKSVFGGNDPLTYDNIAKAIASYERTLITPNSAFDRYLKGEKNILSEKAKRGMKLVTDIGCTSCHTGTNFNGPTSLPLGQGFYQKFPMFTNNPYVKKYKLDQDMGRFHVTGDANDKHVWRVPTWRNIALTAPYFHNGSVPTLDEAVRVMASTQLNKKLNDSQVEDIVAFLNSLTGEFPEQTLPRLPVTTGSSPLSGN</sequence>
<keyword evidence="3 15" id="KW-0575">Peroxidase</keyword>
<reference evidence="15" key="1">
    <citation type="submission" date="2018-05" db="EMBL/GenBank/DDBJ databases">
        <authorList>
            <person name="Lanie J.A."/>
            <person name="Ng W.-L."/>
            <person name="Kazmierczak K.M."/>
            <person name="Andrzejewski T.M."/>
            <person name="Davidsen T.M."/>
            <person name="Wayne K.J."/>
            <person name="Tettelin H."/>
            <person name="Glass J.I."/>
            <person name="Rusch D."/>
            <person name="Podicherti R."/>
            <person name="Tsui H.-C.T."/>
            <person name="Winkler M.E."/>
        </authorList>
    </citation>
    <scope>NUCLEOTIDE SEQUENCE</scope>
    <source>
        <strain evidence="15">KNB</strain>
    </source>
</reference>
<feature type="binding site" description="axial binding residue" evidence="12">
    <location>
        <position position="299"/>
    </location>
    <ligand>
        <name>heme c</name>
        <dbReference type="ChEBI" id="CHEBI:61717"/>
        <label>2</label>
    </ligand>
    <ligandPart>
        <name>Fe</name>
        <dbReference type="ChEBI" id="CHEBI:18248"/>
    </ligandPart>
</feature>